<dbReference type="RefSeq" id="WP_126131905.1">
    <property type="nucleotide sequence ID" value="NZ_JBBMLE010000029.1"/>
</dbReference>
<keyword evidence="1" id="KW-0732">Signal</keyword>
<protein>
    <recommendedName>
        <fullName evidence="4">Nuclear transport factor 2 family protein</fullName>
    </recommendedName>
</protein>
<evidence type="ECO:0000256" key="1">
    <source>
        <dbReference type="SAM" id="SignalP"/>
    </source>
</evidence>
<evidence type="ECO:0000313" key="2">
    <source>
        <dbReference type="EMBL" id="MEK0252670.1"/>
    </source>
</evidence>
<organism evidence="2 3">
    <name type="scientific">Acinetobacter junii</name>
    <dbReference type="NCBI Taxonomy" id="40215"/>
    <lineage>
        <taxon>Bacteria</taxon>
        <taxon>Pseudomonadati</taxon>
        <taxon>Pseudomonadota</taxon>
        <taxon>Gammaproteobacteria</taxon>
        <taxon>Moraxellales</taxon>
        <taxon>Moraxellaceae</taxon>
        <taxon>Acinetobacter</taxon>
    </lineage>
</organism>
<evidence type="ECO:0008006" key="4">
    <source>
        <dbReference type="Google" id="ProtNLM"/>
    </source>
</evidence>
<name>A0ABU8ZGF3_ACIJU</name>
<feature type="signal peptide" evidence="1">
    <location>
        <begin position="1"/>
        <end position="21"/>
    </location>
</feature>
<comment type="caution">
    <text evidence="2">The sequence shown here is derived from an EMBL/GenBank/DDBJ whole genome shotgun (WGS) entry which is preliminary data.</text>
</comment>
<gene>
    <name evidence="2" type="ORF">WM018_09150</name>
</gene>
<keyword evidence="3" id="KW-1185">Reference proteome</keyword>
<evidence type="ECO:0000313" key="3">
    <source>
        <dbReference type="Proteomes" id="UP001498501"/>
    </source>
</evidence>
<reference evidence="2 3" key="1">
    <citation type="submission" date="2024-03" db="EMBL/GenBank/DDBJ databases">
        <title>Cross-transmission of Acinetobacter junii carrying blaOXA-58 in a neonatal intensive care unit.</title>
        <authorList>
            <person name="Bour M."/>
            <person name="Potron A."/>
            <person name="Lecointe D."/>
        </authorList>
    </citation>
    <scope>NUCLEOTIDE SEQUENCE [LARGE SCALE GENOMIC DNA]</scope>
    <source>
        <strain evidence="2 3">21A3096 case 1</strain>
    </source>
</reference>
<feature type="chain" id="PRO_5046827739" description="Nuclear transport factor 2 family protein" evidence="1">
    <location>
        <begin position="22"/>
        <end position="156"/>
    </location>
</feature>
<proteinExistence type="predicted"/>
<accession>A0ABU8ZGF3</accession>
<sequence length="156" mass="18135">MKKFLIVFCSLMMIETTLANANPKTSKPVPFININQHIDYFAKADYYNADLVHKKIIPFQGGAIHYYTFKSRDITNIIDRFPDAYRRYVVAVKDNYVKEIKIEHVQLDCAKRKDASQYVMTFNNVGEMIESSSMEYKIFDNISNAESTYCDALTKK</sequence>
<dbReference type="EMBL" id="JBBMLE010000029">
    <property type="protein sequence ID" value="MEK0252670.1"/>
    <property type="molecule type" value="Genomic_DNA"/>
</dbReference>
<dbReference type="Proteomes" id="UP001498501">
    <property type="component" value="Unassembled WGS sequence"/>
</dbReference>